<evidence type="ECO:0000313" key="3">
    <source>
        <dbReference type="Proteomes" id="UP000051086"/>
    </source>
</evidence>
<accession>A0A0P1F7P4</accession>
<evidence type="ECO:0000313" key="2">
    <source>
        <dbReference type="EMBL" id="CUH72748.1"/>
    </source>
</evidence>
<dbReference type="Proteomes" id="UP000051887">
    <property type="component" value="Unassembled WGS sequence"/>
</dbReference>
<evidence type="ECO:0000313" key="4">
    <source>
        <dbReference type="Proteomes" id="UP000051887"/>
    </source>
</evidence>
<dbReference type="EMBL" id="CYSB01000009">
    <property type="protein sequence ID" value="CUH63915.1"/>
    <property type="molecule type" value="Genomic_DNA"/>
</dbReference>
<protein>
    <submittedName>
        <fullName evidence="2">Uncharacterized protein</fullName>
    </submittedName>
</protein>
<keyword evidence="3" id="KW-1185">Reference proteome</keyword>
<dbReference type="AlphaFoldDB" id="A0A0P1F7P4"/>
<name>A0A0P1F7P4_9RHOB</name>
<sequence length="112" mass="12511">MAAFCCALEDVCLTEDFLASFHEYVGSAASLERRQCKVCGAMWLTDSETHELRLAFREAALDGDLTLAIETARREFLEENKDQIGKTCIWKDCSERAMLGMALCNTHAAGRK</sequence>
<evidence type="ECO:0000313" key="1">
    <source>
        <dbReference type="EMBL" id="CUH63915.1"/>
    </source>
</evidence>
<reference evidence="1 3" key="2">
    <citation type="submission" date="2015-09" db="EMBL/GenBank/DDBJ databases">
        <authorList>
            <person name="Rodrigo-Torres L."/>
            <person name="Arahal D.R."/>
        </authorList>
    </citation>
    <scope>NUCLEOTIDE SEQUENCE [LARGE SCALE GENOMIC DNA]</scope>
    <source>
        <strain evidence="1 3">CECT 5118</strain>
    </source>
</reference>
<gene>
    <name evidence="1" type="ORF">TL5118_00677</name>
    <name evidence="2" type="ORF">TL5120_02545</name>
</gene>
<organism evidence="2 4">
    <name type="scientific">Thalassovita autumnalis</name>
    <dbReference type="NCBI Taxonomy" id="2072972"/>
    <lineage>
        <taxon>Bacteria</taxon>
        <taxon>Pseudomonadati</taxon>
        <taxon>Pseudomonadota</taxon>
        <taxon>Alphaproteobacteria</taxon>
        <taxon>Rhodobacterales</taxon>
        <taxon>Roseobacteraceae</taxon>
        <taxon>Thalassovita</taxon>
    </lineage>
</organism>
<dbReference type="EMBL" id="CYSC01000034">
    <property type="protein sequence ID" value="CUH72748.1"/>
    <property type="molecule type" value="Genomic_DNA"/>
</dbReference>
<dbReference type="Proteomes" id="UP000051086">
    <property type="component" value="Unassembled WGS sequence"/>
</dbReference>
<proteinExistence type="predicted"/>
<reference evidence="2 4" key="1">
    <citation type="submission" date="2015-09" db="EMBL/GenBank/DDBJ databases">
        <authorList>
            <consortium name="Swine Surveillance"/>
        </authorList>
    </citation>
    <scope>NUCLEOTIDE SEQUENCE [LARGE SCALE GENOMIC DNA]</scope>
    <source>
        <strain evidence="2 4">5120</strain>
    </source>
</reference>